<dbReference type="Proteomes" id="UP000683517">
    <property type="component" value="Chromosome"/>
</dbReference>
<name>A0ABX8LCG6_9GAMM</name>
<accession>A0ABX8LCG6</accession>
<feature type="chain" id="PRO_5045659501" description="DUF1311 domain-containing protein" evidence="1">
    <location>
        <begin position="22"/>
        <end position="402"/>
    </location>
</feature>
<reference evidence="2 3" key="1">
    <citation type="submission" date="2021-06" db="EMBL/GenBank/DDBJ databases">
        <title>FDA dAtabase for Regulatory Grade micrObial Sequences (FDA-ARGOS): Supporting development and validation of Infectious Disease Dx tests.</title>
        <authorList>
            <person name="Sproer C."/>
            <person name="Gronow S."/>
            <person name="Severitt S."/>
            <person name="Schroder I."/>
            <person name="Tallon L."/>
            <person name="Sadzewicz L."/>
            <person name="Zhao X."/>
            <person name="Boylan J."/>
            <person name="Ott S."/>
            <person name="Bowen H."/>
            <person name="Vavikolanu K."/>
            <person name="Mehta A."/>
            <person name="Aluvathingal J."/>
            <person name="Nadendla S."/>
            <person name="Lowell S."/>
            <person name="Myers T."/>
            <person name="Yan Y."/>
        </authorList>
    </citation>
    <scope>NUCLEOTIDE SEQUENCE [LARGE SCALE GENOMIC DNA]</scope>
    <source>
        <strain evidence="2 3">FDAARGOS 1400</strain>
    </source>
</reference>
<evidence type="ECO:0000256" key="1">
    <source>
        <dbReference type="SAM" id="SignalP"/>
    </source>
</evidence>
<gene>
    <name evidence="2" type="ORF">I6L30_07345</name>
</gene>
<dbReference type="Pfam" id="PF16867">
    <property type="entry name" value="DMSP_lyase"/>
    <property type="match status" value="1"/>
</dbReference>
<keyword evidence="3" id="KW-1185">Reference proteome</keyword>
<evidence type="ECO:0008006" key="4">
    <source>
        <dbReference type="Google" id="ProtNLM"/>
    </source>
</evidence>
<protein>
    <recommendedName>
        <fullName evidence="4">DUF1311 domain-containing protein</fullName>
    </recommendedName>
</protein>
<dbReference type="EMBL" id="CP077365">
    <property type="protein sequence ID" value="QXB47803.1"/>
    <property type="molecule type" value="Genomic_DNA"/>
</dbReference>
<proteinExistence type="predicted"/>
<dbReference type="CDD" id="cd20283">
    <property type="entry name" value="cupin_DddY"/>
    <property type="match status" value="1"/>
</dbReference>
<dbReference type="InterPro" id="IPR031723">
    <property type="entry name" value="DMSP_lyase"/>
</dbReference>
<keyword evidence="1" id="KW-0732">Signal</keyword>
<organism evidence="2 3">
    <name type="scientific">Acinetobacter seifertii</name>
    <dbReference type="NCBI Taxonomy" id="1530123"/>
    <lineage>
        <taxon>Bacteria</taxon>
        <taxon>Pseudomonadati</taxon>
        <taxon>Pseudomonadota</taxon>
        <taxon>Gammaproteobacteria</taxon>
        <taxon>Moraxellales</taxon>
        <taxon>Moraxellaceae</taxon>
        <taxon>Acinetobacter</taxon>
        <taxon>Acinetobacter calcoaceticus/baumannii complex</taxon>
    </lineage>
</organism>
<sequence length="402" mass="45986">MYKRILGVVIGTTLMCFQAQAAEFKCQDDVKPAHLTAGEQKLVDQFWAESLVYLDQYLRALETPTGQCKDSAQATTQTYSSETGKAQTRCIMKYRDVELVAKHLRAILAEPNKAKACFDPQKNYKEFTLYTPSLQVQNLSATSKWINRPLLTDYYKKMGGTIGAAGLELNENFLAITSRTDTKSHWTKDVSIKGLPTLWSSVGWIPLYAENSNAGSDRFRGGYLYAEVMGPWGNLRIKEIDGEKVGAEIGMTVQLFNTSYPYHYHHPQEIYMTLTKPQCIDQNKFMVMHWDSDQFKQKRSEKGWNVQIDGSKGKWKKWFSNQDPDQKWLTYFERNSIHAFHALEGCNQTIQNSGLVTVWARTTGQDNEQSTRLCQPISGDPKDIKEMKPEEKVVCDLHDWKP</sequence>
<dbReference type="NCBIfam" id="NF043049">
    <property type="entry name" value="DimsulpropLyDddY"/>
    <property type="match status" value="1"/>
</dbReference>
<evidence type="ECO:0000313" key="2">
    <source>
        <dbReference type="EMBL" id="QXB47803.1"/>
    </source>
</evidence>
<evidence type="ECO:0000313" key="3">
    <source>
        <dbReference type="Proteomes" id="UP000683517"/>
    </source>
</evidence>
<dbReference type="InterPro" id="IPR054994">
    <property type="entry name" value="DimsulpropLyDddY"/>
</dbReference>
<dbReference type="RefSeq" id="WP_216985646.1">
    <property type="nucleotide sequence ID" value="NZ_CP077365.1"/>
</dbReference>
<feature type="signal peptide" evidence="1">
    <location>
        <begin position="1"/>
        <end position="21"/>
    </location>
</feature>